<keyword evidence="1" id="KW-0472">Membrane</keyword>
<name>A0A3M8DLS5_9BACL</name>
<evidence type="ECO:0000313" key="3">
    <source>
        <dbReference type="Proteomes" id="UP000269573"/>
    </source>
</evidence>
<keyword evidence="1" id="KW-0812">Transmembrane</keyword>
<feature type="transmembrane region" description="Helical" evidence="1">
    <location>
        <begin position="33"/>
        <end position="50"/>
    </location>
</feature>
<sequence length="122" mass="13759">MKGEAALIRFLVKVVMNGIILVPLLLWYTEATVFSAIVATLLFSVIAYLVGDRLILRTSNNLVATVSDAILAVVYLWAVSAVMHWSLNWGELLFTAVLLGVVELLYHFFLKRFDTEDERERA</sequence>
<gene>
    <name evidence="2" type="ORF">EDM59_04725</name>
</gene>
<feature type="transmembrane region" description="Helical" evidence="1">
    <location>
        <begin position="7"/>
        <end position="27"/>
    </location>
</feature>
<evidence type="ECO:0000256" key="1">
    <source>
        <dbReference type="SAM" id="Phobius"/>
    </source>
</evidence>
<dbReference type="AlphaFoldDB" id="A0A3M8DLS5"/>
<accession>A0A3M8DLS5</accession>
<organism evidence="2 3">
    <name type="scientific">Brevibacillus nitrificans</name>
    <dbReference type="NCBI Taxonomy" id="651560"/>
    <lineage>
        <taxon>Bacteria</taxon>
        <taxon>Bacillati</taxon>
        <taxon>Bacillota</taxon>
        <taxon>Bacilli</taxon>
        <taxon>Bacillales</taxon>
        <taxon>Paenibacillaceae</taxon>
        <taxon>Brevibacillus</taxon>
    </lineage>
</organism>
<keyword evidence="3" id="KW-1185">Reference proteome</keyword>
<evidence type="ECO:0000313" key="2">
    <source>
        <dbReference type="EMBL" id="RNB88431.1"/>
    </source>
</evidence>
<dbReference type="Proteomes" id="UP000269573">
    <property type="component" value="Unassembled WGS sequence"/>
</dbReference>
<proteinExistence type="predicted"/>
<keyword evidence="1" id="KW-1133">Transmembrane helix</keyword>
<dbReference type="InterPro" id="IPR019649">
    <property type="entry name" value="DUF2512"/>
</dbReference>
<feature type="transmembrane region" description="Helical" evidence="1">
    <location>
        <begin position="92"/>
        <end position="110"/>
    </location>
</feature>
<reference evidence="2 3" key="1">
    <citation type="submission" date="2018-10" db="EMBL/GenBank/DDBJ databases">
        <title>Phylogenomics of Brevibacillus.</title>
        <authorList>
            <person name="Dunlap C."/>
        </authorList>
    </citation>
    <scope>NUCLEOTIDE SEQUENCE [LARGE SCALE GENOMIC DNA]</scope>
    <source>
        <strain evidence="2 3">JCM 15774</strain>
    </source>
</reference>
<protein>
    <submittedName>
        <fullName evidence="2">DUF2512 family protein</fullName>
    </submittedName>
</protein>
<dbReference type="Pfam" id="PF10710">
    <property type="entry name" value="DUF2512"/>
    <property type="match status" value="1"/>
</dbReference>
<dbReference type="EMBL" id="RHHU01000003">
    <property type="protein sequence ID" value="RNB88431.1"/>
    <property type="molecule type" value="Genomic_DNA"/>
</dbReference>
<feature type="transmembrane region" description="Helical" evidence="1">
    <location>
        <begin position="62"/>
        <end position="86"/>
    </location>
</feature>
<comment type="caution">
    <text evidence="2">The sequence shown here is derived from an EMBL/GenBank/DDBJ whole genome shotgun (WGS) entry which is preliminary data.</text>
</comment>